<dbReference type="EMBL" id="CAWUOM010000022">
    <property type="protein sequence ID" value="CAK7266085.1"/>
    <property type="molecule type" value="Genomic_DNA"/>
</dbReference>
<proteinExistence type="predicted"/>
<keyword evidence="2" id="KW-1133">Transmembrane helix</keyword>
<organism evidence="3 4">
    <name type="scientific">Sporothrix epigloea</name>
    <dbReference type="NCBI Taxonomy" id="1892477"/>
    <lineage>
        <taxon>Eukaryota</taxon>
        <taxon>Fungi</taxon>
        <taxon>Dikarya</taxon>
        <taxon>Ascomycota</taxon>
        <taxon>Pezizomycotina</taxon>
        <taxon>Sordariomycetes</taxon>
        <taxon>Sordariomycetidae</taxon>
        <taxon>Ophiostomatales</taxon>
        <taxon>Ophiostomataceae</taxon>
        <taxon>Sporothrix</taxon>
    </lineage>
</organism>
<keyword evidence="2" id="KW-0472">Membrane</keyword>
<accession>A0ABP0DCW4</accession>
<reference evidence="3 4" key="1">
    <citation type="submission" date="2024-01" db="EMBL/GenBank/DDBJ databases">
        <authorList>
            <person name="Allen C."/>
            <person name="Tagirdzhanova G."/>
        </authorList>
    </citation>
    <scope>NUCLEOTIDE SEQUENCE [LARGE SCALE GENOMIC DNA]</scope>
    <source>
        <strain evidence="3 4">CBS 573.63</strain>
    </source>
</reference>
<evidence type="ECO:0000256" key="1">
    <source>
        <dbReference type="SAM" id="MobiDB-lite"/>
    </source>
</evidence>
<evidence type="ECO:0000256" key="2">
    <source>
        <dbReference type="SAM" id="Phobius"/>
    </source>
</evidence>
<dbReference type="Gene3D" id="1.20.120.20">
    <property type="entry name" value="Apolipoprotein"/>
    <property type="match status" value="1"/>
</dbReference>
<sequence length="145" mass="15290">MSRSRAPVYIGLAAAGGIGYYLYSAGGSPKAAEKQFETDLKSVRNRASGTAGEFRTDAKKYGAEAGAKIDSTVAQAQNEYNRAAAHAQNEYDRAAAQARDASNSVSKQVEDARSQVNKSIDAFDKKVEDTAAKAKSGVSGWFGGK</sequence>
<dbReference type="SUPFAM" id="SSF58113">
    <property type="entry name" value="Apolipoprotein A-I"/>
    <property type="match status" value="1"/>
</dbReference>
<name>A0ABP0DCW4_9PEZI</name>
<evidence type="ECO:0000313" key="3">
    <source>
        <dbReference type="EMBL" id="CAK7266085.1"/>
    </source>
</evidence>
<keyword evidence="4" id="KW-1185">Reference proteome</keyword>
<dbReference type="Proteomes" id="UP001642501">
    <property type="component" value="Unassembled WGS sequence"/>
</dbReference>
<comment type="caution">
    <text evidence="3">The sequence shown here is derived from an EMBL/GenBank/DDBJ whole genome shotgun (WGS) entry which is preliminary data.</text>
</comment>
<evidence type="ECO:0000313" key="4">
    <source>
        <dbReference type="Proteomes" id="UP001642501"/>
    </source>
</evidence>
<keyword evidence="2" id="KW-0812">Transmembrane</keyword>
<evidence type="ECO:0008006" key="5">
    <source>
        <dbReference type="Google" id="ProtNLM"/>
    </source>
</evidence>
<protein>
    <recommendedName>
        <fullName evidence="5">Calcofluor white hypersensitive protein</fullName>
    </recommendedName>
</protein>
<feature type="transmembrane region" description="Helical" evidence="2">
    <location>
        <begin position="6"/>
        <end position="23"/>
    </location>
</feature>
<gene>
    <name evidence="3" type="ORF">SEPCBS57363_001917</name>
</gene>
<feature type="region of interest" description="Disordered" evidence="1">
    <location>
        <begin position="84"/>
        <end position="115"/>
    </location>
</feature>